<dbReference type="EMBL" id="FLQY01000174">
    <property type="protein sequence ID" value="SBT08071.1"/>
    <property type="molecule type" value="Genomic_DNA"/>
</dbReference>
<evidence type="ECO:0000313" key="1">
    <source>
        <dbReference type="EMBL" id="SBT08071.1"/>
    </source>
</evidence>
<dbReference type="AlphaFoldDB" id="A0A1A8XTK6"/>
<protein>
    <submittedName>
        <fullName evidence="1">Uncharacterized protein</fullName>
    </submittedName>
</protein>
<gene>
    <name evidence="1" type="ORF">PROAA_2550005</name>
</gene>
<proteinExistence type="predicted"/>
<organism evidence="1 2">
    <name type="scientific">Candidatus Propionivibrio aalborgensis</name>
    <dbReference type="NCBI Taxonomy" id="1860101"/>
    <lineage>
        <taxon>Bacteria</taxon>
        <taxon>Pseudomonadati</taxon>
        <taxon>Pseudomonadota</taxon>
        <taxon>Betaproteobacteria</taxon>
        <taxon>Rhodocyclales</taxon>
        <taxon>Rhodocyclaceae</taxon>
        <taxon>Propionivibrio</taxon>
    </lineage>
</organism>
<name>A0A1A8XTK6_9RHOO</name>
<accession>A0A1A8XTK6</accession>
<dbReference type="Proteomes" id="UP000199600">
    <property type="component" value="Unassembled WGS sequence"/>
</dbReference>
<sequence>MVSMQGDRSLLPMAGNPSDSFGRGVQVENLAFVQQGRSVFMHCGLQADTTGVVFAPTGTEVTLAAFAVRDGFASQGQLVGMQSPFLEVRVQFRVLRAERWGWRQF</sequence>
<evidence type="ECO:0000313" key="2">
    <source>
        <dbReference type="Proteomes" id="UP000199600"/>
    </source>
</evidence>
<keyword evidence="2" id="KW-1185">Reference proteome</keyword>
<reference evidence="1 2" key="1">
    <citation type="submission" date="2016-06" db="EMBL/GenBank/DDBJ databases">
        <authorList>
            <person name="Kjaerup R.B."/>
            <person name="Dalgaard T.S."/>
            <person name="Juul-Madsen H.R."/>
        </authorList>
    </citation>
    <scope>NUCLEOTIDE SEQUENCE [LARGE SCALE GENOMIC DNA]</scope>
    <source>
        <strain evidence="1">2</strain>
    </source>
</reference>